<evidence type="ECO:0000256" key="6">
    <source>
        <dbReference type="ARBA" id="ARBA00022755"/>
    </source>
</evidence>
<evidence type="ECO:0000256" key="8">
    <source>
        <dbReference type="PIRNR" id="PIRNR000485"/>
    </source>
</evidence>
<evidence type="ECO:0000256" key="2">
    <source>
        <dbReference type="ARBA" id="ARBA00010138"/>
    </source>
</evidence>
<sequence>MCGILALILADTDASDAAADLHESLYYLQHRGQDACGIATCGSGGRIFQCKGNGMASKVFDDGKRTVDLPGYMGIAHLRYPTAGTSSSAESQPFYVNSPYGICFAHNGNLINAPALRSYLDQEAHRHVNTDSDSELMLNVFANALNETGKARVNTDDIFSALKKTYERCQGGWAATAMIAGFGIFAFRDQYGIRPLIMGSRPSTTLEGGIDYMFASESIALRQLGFGNFQDILPGQAVFIQKNGQPQFHQVVEQKAYAPDIFEYVYFARPDTIMDGISVHRSRQNMGEKLASKIKEILGDEGVKEIDVVIPIPETSNTAAAVVSEQLRKPFSNGFVKNRYVYRTFILPGQKARQKSVRRKLSAMESEFKDRVVLLVDDSIVRGTTSREIVSMAREAGARKVIFASCAPPIIYPHIYGIDLASPQELIAHEKTRSDIAKHINADDVIYQDLADLKAACTEASPDHQKITDFEVGVFCGNYQTDIPEGYFDHLNESRGTKRKATVVNGTNKVLVANSGPVNVSRTQSQSSQLRLSLTYSKVSSTPEPPALRENPENRQDIRYVFAVKFYDGALG</sequence>
<keyword evidence="13" id="KW-1185">Reference proteome</keyword>
<dbReference type="NCBIfam" id="TIGR01134">
    <property type="entry name" value="purF"/>
    <property type="match status" value="1"/>
</dbReference>
<dbReference type="PROSITE" id="PS51278">
    <property type="entry name" value="GATASE_TYPE_2"/>
    <property type="match status" value="1"/>
</dbReference>
<dbReference type="InterPro" id="IPR029057">
    <property type="entry name" value="PRTase-like"/>
</dbReference>
<evidence type="ECO:0000256" key="9">
    <source>
        <dbReference type="PIRSR" id="PIRSR000485-1"/>
    </source>
</evidence>
<evidence type="ECO:0000256" key="1">
    <source>
        <dbReference type="ARBA" id="ARBA00005209"/>
    </source>
</evidence>
<dbReference type="CDD" id="cd06223">
    <property type="entry name" value="PRTases_typeI"/>
    <property type="match status" value="1"/>
</dbReference>
<keyword evidence="7" id="KW-0315">Glutamine amidotransferase</keyword>
<dbReference type="InterPro" id="IPR035584">
    <property type="entry name" value="PurF_N"/>
</dbReference>
<dbReference type="Proteomes" id="UP001278500">
    <property type="component" value="Unassembled WGS sequence"/>
</dbReference>
<keyword evidence="10" id="KW-0479">Metal-binding</keyword>
<evidence type="ECO:0000256" key="10">
    <source>
        <dbReference type="PIRSR" id="PIRSR000485-2"/>
    </source>
</evidence>
<feature type="binding site" evidence="10">
    <location>
        <position position="378"/>
    </location>
    <ligand>
        <name>Mg(2+)</name>
        <dbReference type="ChEBI" id="CHEBI:18420"/>
    </ligand>
</feature>
<keyword evidence="10" id="KW-0460">Magnesium</keyword>
<dbReference type="InterPro" id="IPR005854">
    <property type="entry name" value="PurF"/>
</dbReference>
<reference evidence="12" key="1">
    <citation type="journal article" date="2023" name="Mol. Phylogenet. Evol.">
        <title>Genome-scale phylogeny and comparative genomics of the fungal order Sordariales.</title>
        <authorList>
            <person name="Hensen N."/>
            <person name="Bonometti L."/>
            <person name="Westerberg I."/>
            <person name="Brannstrom I.O."/>
            <person name="Guillou S."/>
            <person name="Cros-Aarteil S."/>
            <person name="Calhoun S."/>
            <person name="Haridas S."/>
            <person name="Kuo A."/>
            <person name="Mondo S."/>
            <person name="Pangilinan J."/>
            <person name="Riley R."/>
            <person name="LaButti K."/>
            <person name="Andreopoulos B."/>
            <person name="Lipzen A."/>
            <person name="Chen C."/>
            <person name="Yan M."/>
            <person name="Daum C."/>
            <person name="Ng V."/>
            <person name="Clum A."/>
            <person name="Steindorff A."/>
            <person name="Ohm R.A."/>
            <person name="Martin F."/>
            <person name="Silar P."/>
            <person name="Natvig D.O."/>
            <person name="Lalanne C."/>
            <person name="Gautier V."/>
            <person name="Ament-Velasquez S.L."/>
            <person name="Kruys A."/>
            <person name="Hutchinson M.I."/>
            <person name="Powell A.J."/>
            <person name="Barry K."/>
            <person name="Miller A.N."/>
            <person name="Grigoriev I.V."/>
            <person name="Debuchy R."/>
            <person name="Gladieux P."/>
            <person name="Hiltunen Thoren M."/>
            <person name="Johannesson H."/>
        </authorList>
    </citation>
    <scope>NUCLEOTIDE SEQUENCE</scope>
    <source>
        <strain evidence="12">CBS 560.94</strain>
    </source>
</reference>
<comment type="catalytic activity">
    <reaction evidence="8">
        <text>5-phospho-beta-D-ribosylamine + L-glutamate + diphosphate = 5-phospho-alpha-D-ribose 1-diphosphate + L-glutamine + H2O</text>
        <dbReference type="Rhea" id="RHEA:14905"/>
        <dbReference type="ChEBI" id="CHEBI:15377"/>
        <dbReference type="ChEBI" id="CHEBI:29985"/>
        <dbReference type="ChEBI" id="CHEBI:33019"/>
        <dbReference type="ChEBI" id="CHEBI:58017"/>
        <dbReference type="ChEBI" id="CHEBI:58359"/>
        <dbReference type="ChEBI" id="CHEBI:58681"/>
        <dbReference type="EC" id="2.4.2.14"/>
    </reaction>
</comment>
<reference evidence="12" key="2">
    <citation type="submission" date="2023-06" db="EMBL/GenBank/DDBJ databases">
        <authorList>
            <consortium name="Lawrence Berkeley National Laboratory"/>
            <person name="Haridas S."/>
            <person name="Hensen N."/>
            <person name="Bonometti L."/>
            <person name="Westerberg I."/>
            <person name="Brannstrom I.O."/>
            <person name="Guillou S."/>
            <person name="Cros-Aarteil S."/>
            <person name="Calhoun S."/>
            <person name="Kuo A."/>
            <person name="Mondo S."/>
            <person name="Pangilinan J."/>
            <person name="Riley R."/>
            <person name="Labutti K."/>
            <person name="Andreopoulos B."/>
            <person name="Lipzen A."/>
            <person name="Chen C."/>
            <person name="Yanf M."/>
            <person name="Daum C."/>
            <person name="Ng V."/>
            <person name="Clum A."/>
            <person name="Steindorff A."/>
            <person name="Ohm R."/>
            <person name="Martin F."/>
            <person name="Silar P."/>
            <person name="Natvig D."/>
            <person name="Lalanne C."/>
            <person name="Gautier V."/>
            <person name="Ament-Velasquez S.L."/>
            <person name="Kruys A."/>
            <person name="Hutchinson M.I."/>
            <person name="Powell A.J."/>
            <person name="Barry K."/>
            <person name="Miller A.N."/>
            <person name="Grigoriev I.V."/>
            <person name="Debuchy R."/>
            <person name="Gladieux P."/>
            <person name="Thoren M.H."/>
            <person name="Johannesson H."/>
        </authorList>
    </citation>
    <scope>NUCLEOTIDE SEQUENCE</scope>
    <source>
        <strain evidence="12">CBS 560.94</strain>
    </source>
</reference>
<dbReference type="PIRSF" id="PIRSF000485">
    <property type="entry name" value="Amd_phspho_trans"/>
    <property type="match status" value="1"/>
</dbReference>
<dbReference type="SUPFAM" id="SSF56235">
    <property type="entry name" value="N-terminal nucleophile aminohydrolases (Ntn hydrolases)"/>
    <property type="match status" value="1"/>
</dbReference>
<dbReference type="Pfam" id="PF13522">
    <property type="entry name" value="GATase_6"/>
    <property type="match status" value="1"/>
</dbReference>
<keyword evidence="4 8" id="KW-0328">Glycosyltransferase</keyword>
<dbReference type="PANTHER" id="PTHR11907">
    <property type="entry name" value="AMIDOPHOSPHORIBOSYLTRANSFERASE"/>
    <property type="match status" value="1"/>
</dbReference>
<dbReference type="GeneID" id="87858011"/>
<evidence type="ECO:0000256" key="7">
    <source>
        <dbReference type="ARBA" id="ARBA00022962"/>
    </source>
</evidence>
<feature type="binding site" evidence="10">
    <location>
        <position position="377"/>
    </location>
    <ligand>
        <name>Mg(2+)</name>
        <dbReference type="ChEBI" id="CHEBI:18420"/>
    </ligand>
</feature>
<evidence type="ECO:0000313" key="13">
    <source>
        <dbReference type="Proteomes" id="UP001278500"/>
    </source>
</evidence>
<comment type="pathway">
    <text evidence="1 8">Purine metabolism; IMP biosynthesis via de novo pathway; N(1)-(5-phospho-D-ribosyl)glycinamide from 5-phospho-alpha-D-ribose 1-diphosphate: step 1/2.</text>
</comment>
<dbReference type="AlphaFoldDB" id="A0AAE0JLW2"/>
<organism evidence="12 13">
    <name type="scientific">Neurospora tetraspora</name>
    <dbReference type="NCBI Taxonomy" id="94610"/>
    <lineage>
        <taxon>Eukaryota</taxon>
        <taxon>Fungi</taxon>
        <taxon>Dikarya</taxon>
        <taxon>Ascomycota</taxon>
        <taxon>Pezizomycotina</taxon>
        <taxon>Sordariomycetes</taxon>
        <taxon>Sordariomycetidae</taxon>
        <taxon>Sordariales</taxon>
        <taxon>Sordariaceae</taxon>
        <taxon>Neurospora</taxon>
    </lineage>
</organism>
<dbReference type="CDD" id="cd00715">
    <property type="entry name" value="GPATase_N"/>
    <property type="match status" value="1"/>
</dbReference>
<dbReference type="Gene3D" id="3.60.20.10">
    <property type="entry name" value="Glutamine Phosphoribosylpyrophosphate, subunit 1, domain 1"/>
    <property type="match status" value="1"/>
</dbReference>
<dbReference type="SUPFAM" id="SSF53271">
    <property type="entry name" value="PRTase-like"/>
    <property type="match status" value="1"/>
</dbReference>
<protein>
    <recommendedName>
        <fullName evidence="3 8">Amidophosphoribosyltransferase</fullName>
        <shortName evidence="8">ATase</shortName>
        <ecNumber evidence="3 8">2.4.2.14</ecNumber>
    </recommendedName>
    <alternativeName>
        <fullName evidence="8">Glutamine phosphoribosylpyrophosphate amidotransferase</fullName>
    </alternativeName>
</protein>
<keyword evidence="5 8" id="KW-0808">Transferase</keyword>
<dbReference type="GO" id="GO:0004044">
    <property type="term" value="F:amidophosphoribosyltransferase activity"/>
    <property type="evidence" value="ECO:0007669"/>
    <property type="project" value="UniProtKB-EC"/>
</dbReference>
<feature type="active site" description="Nucleophile" evidence="9">
    <location>
        <position position="2"/>
    </location>
</feature>
<evidence type="ECO:0000256" key="3">
    <source>
        <dbReference type="ARBA" id="ARBA00011941"/>
    </source>
</evidence>
<dbReference type="Gene3D" id="3.40.50.2020">
    <property type="match status" value="1"/>
</dbReference>
<keyword evidence="6 8" id="KW-0658">Purine biosynthesis</keyword>
<name>A0AAE0JLW2_9PEZI</name>
<comment type="similarity">
    <text evidence="2 8">In the C-terminal section; belongs to the purine/pyrimidine phosphoribosyltransferase family.</text>
</comment>
<dbReference type="GO" id="GO:0006164">
    <property type="term" value="P:purine nucleotide biosynthetic process"/>
    <property type="evidence" value="ECO:0007669"/>
    <property type="project" value="UniProtKB-KW"/>
</dbReference>
<gene>
    <name evidence="12" type="ORF">B0H65DRAFT_135114</name>
</gene>
<dbReference type="InterPro" id="IPR000836">
    <property type="entry name" value="PRTase_dom"/>
</dbReference>
<dbReference type="RefSeq" id="XP_062685091.1">
    <property type="nucleotide sequence ID" value="XM_062820857.1"/>
</dbReference>
<dbReference type="HAMAP" id="MF_01931">
    <property type="entry name" value="PurF"/>
    <property type="match status" value="1"/>
</dbReference>
<dbReference type="GO" id="GO:0046872">
    <property type="term" value="F:metal ion binding"/>
    <property type="evidence" value="ECO:0007669"/>
    <property type="project" value="UniProtKB-KW"/>
</dbReference>
<evidence type="ECO:0000313" key="12">
    <source>
        <dbReference type="EMBL" id="KAK3351796.1"/>
    </source>
</evidence>
<evidence type="ECO:0000256" key="5">
    <source>
        <dbReference type="ARBA" id="ARBA00022679"/>
    </source>
</evidence>
<dbReference type="InterPro" id="IPR017932">
    <property type="entry name" value="GATase_2_dom"/>
</dbReference>
<dbReference type="EC" id="2.4.2.14" evidence="3 8"/>
<feature type="domain" description="Glutamine amidotransferase type-2" evidence="11">
    <location>
        <begin position="2"/>
        <end position="243"/>
    </location>
</feature>
<accession>A0AAE0JLW2</accession>
<evidence type="ECO:0000256" key="4">
    <source>
        <dbReference type="ARBA" id="ARBA00022676"/>
    </source>
</evidence>
<dbReference type="GO" id="GO:0009113">
    <property type="term" value="P:purine nucleobase biosynthetic process"/>
    <property type="evidence" value="ECO:0007669"/>
    <property type="project" value="InterPro"/>
</dbReference>
<evidence type="ECO:0000259" key="11">
    <source>
        <dbReference type="PROSITE" id="PS51278"/>
    </source>
</evidence>
<comment type="cofactor">
    <cofactor evidence="10">
        <name>Mg(2+)</name>
        <dbReference type="ChEBI" id="CHEBI:18420"/>
    </cofactor>
    <text evidence="10">Binds 1 Mg(2+) ion per subunit.</text>
</comment>
<comment type="caution">
    <text evidence="12">The sequence shown here is derived from an EMBL/GenBank/DDBJ whole genome shotgun (WGS) entry which is preliminary data.</text>
</comment>
<feature type="binding site" evidence="10">
    <location>
        <position position="315"/>
    </location>
    <ligand>
        <name>Mg(2+)</name>
        <dbReference type="ChEBI" id="CHEBI:18420"/>
    </ligand>
</feature>
<proteinExistence type="inferred from homology"/>
<dbReference type="Pfam" id="PF00156">
    <property type="entry name" value="Pribosyltran"/>
    <property type="match status" value="1"/>
</dbReference>
<dbReference type="EMBL" id="JAUEPP010000002">
    <property type="protein sequence ID" value="KAK3351796.1"/>
    <property type="molecule type" value="Genomic_DNA"/>
</dbReference>
<dbReference type="InterPro" id="IPR029055">
    <property type="entry name" value="Ntn_hydrolases_N"/>
</dbReference>